<dbReference type="InterPro" id="IPR011641">
    <property type="entry name" value="Tyr-kin_ephrin_A/B_rcpt-like"/>
</dbReference>
<dbReference type="Proteomes" id="UP000247409">
    <property type="component" value="Unassembled WGS sequence"/>
</dbReference>
<evidence type="ECO:0000256" key="1">
    <source>
        <dbReference type="SAM" id="SignalP"/>
    </source>
</evidence>
<dbReference type="Gene3D" id="2.10.50.10">
    <property type="entry name" value="Tumor Necrosis Factor Receptor, subunit A, domain 2"/>
    <property type="match status" value="4"/>
</dbReference>
<feature type="domain" description="Tyrosine-protein kinase ephrin type A/B receptor-like" evidence="2">
    <location>
        <begin position="47"/>
        <end position="86"/>
    </location>
</feature>
<evidence type="ECO:0000313" key="3">
    <source>
        <dbReference type="EMBL" id="PXF43231.1"/>
    </source>
</evidence>
<name>A0A2V3IMC7_9FLOR</name>
<gene>
    <name evidence="3" type="ORF">BWQ96_07004</name>
</gene>
<dbReference type="EMBL" id="NBIV01000132">
    <property type="protein sequence ID" value="PXF43231.1"/>
    <property type="molecule type" value="Genomic_DNA"/>
</dbReference>
<dbReference type="PANTHER" id="PTHR46967">
    <property type="entry name" value="INSULIN-LIKE GROWTH FACTOR BINDING PROTEIN,N-TERMINAL"/>
    <property type="match status" value="1"/>
</dbReference>
<dbReference type="AlphaFoldDB" id="A0A2V3IMC7"/>
<reference evidence="3 4" key="1">
    <citation type="journal article" date="2018" name="Mol. Biol. Evol.">
        <title>Analysis of the draft genome of the red seaweed Gracilariopsis chorda provides insights into genome size evolution in Rhodophyta.</title>
        <authorList>
            <person name="Lee J."/>
            <person name="Yang E.C."/>
            <person name="Graf L."/>
            <person name="Yang J.H."/>
            <person name="Qiu H."/>
            <person name="Zel Zion U."/>
            <person name="Chan C.X."/>
            <person name="Stephens T.G."/>
            <person name="Weber A.P.M."/>
            <person name="Boo G.H."/>
            <person name="Boo S.M."/>
            <person name="Kim K.M."/>
            <person name="Shin Y."/>
            <person name="Jung M."/>
            <person name="Lee S.J."/>
            <person name="Yim H.S."/>
            <person name="Lee J.H."/>
            <person name="Bhattacharya D."/>
            <person name="Yoon H.S."/>
        </authorList>
    </citation>
    <scope>NUCLEOTIDE SEQUENCE [LARGE SCALE GENOMIC DNA]</scope>
    <source>
        <strain evidence="3 4">SKKU-2015</strain>
        <tissue evidence="3">Whole body</tissue>
    </source>
</reference>
<dbReference type="STRING" id="448386.A0A2V3IMC7"/>
<dbReference type="OrthoDB" id="413581at2759"/>
<dbReference type="SMART" id="SM01411">
    <property type="entry name" value="Ephrin_rec_like"/>
    <property type="match status" value="9"/>
</dbReference>
<dbReference type="PANTHER" id="PTHR46967:SF1">
    <property type="entry name" value="KERATIN-ASSOCIATED PROTEIN 16-1-LIKE"/>
    <property type="match status" value="1"/>
</dbReference>
<sequence length="657" mass="69889">MKKQSSFVSIAQMISVKAAQLLCFLLVLLASASAAEMCGPGHFLDGTTCKECPPGTFQYQSNADSCIPCSAGTFTPGLGAQVANLCIECPENSISSAGSGSCTPCPSESYANRDQTKCVNCPPGQHLEYDDFCVPCRPGFYRPDRSSSSCAVCPKGYDSEEGATACHKIPPCPLGYEVDRNDCQKCFFNYFRGEDMERCEECPLYTVSSRGAAECKGCPAGQFLKGSRCENCPSGSKTVGEGGIVCRIDNALCPVSYFEKSNGDCHTCYPGYRLDLLTNQCTQCAENEFSPGGVVINCELCPTGMIGTGATCNCPPGKRLVNGRCTLCPAGTFRSLNLPIDLCLDCFHPVFSETFDVSTPDRSLCEMCPGNKITTDGISCIVPTPRPPCPDGLIYAGNRNDICISPQTGCLPGLIPKILPNSGGFLEACVKPDGTLPCPPGTVANQLSHCVSCSPGSVVATDPSGRVYCKTCPSNAYSPGGIARTCTTCSKGFRRDKYGTGCSCTARNAPGHYVDSNGRCTKCPVGTYANNKHDEEIRECKSCPAGTFNNQIGQNSCNLCQVNKFSDVRATQCRSCPAGTVSYGLGEASCVPVLGDSCLEFTRVLSCGSLAPRGKCVIQTQQQTCRNGRPTLRIHRDTVSRVCTDVRECAILPTRDD</sequence>
<feature type="chain" id="PRO_5015849469" evidence="1">
    <location>
        <begin position="35"/>
        <end position="657"/>
    </location>
</feature>
<proteinExistence type="predicted"/>
<keyword evidence="1" id="KW-0732">Signal</keyword>
<feature type="signal peptide" evidence="1">
    <location>
        <begin position="1"/>
        <end position="34"/>
    </location>
</feature>
<protein>
    <submittedName>
        <fullName evidence="3">Signal peptide, CUB and EGF-like domain-containing protein 3</fullName>
    </submittedName>
</protein>
<dbReference type="SUPFAM" id="SSF57184">
    <property type="entry name" value="Growth factor receptor domain"/>
    <property type="match status" value="3"/>
</dbReference>
<dbReference type="InterPro" id="IPR009030">
    <property type="entry name" value="Growth_fac_rcpt_cys_sf"/>
</dbReference>
<dbReference type="SUPFAM" id="SSF57586">
    <property type="entry name" value="TNF receptor-like"/>
    <property type="match status" value="1"/>
</dbReference>
<accession>A0A2V3IMC7</accession>
<organism evidence="3 4">
    <name type="scientific">Gracilariopsis chorda</name>
    <dbReference type="NCBI Taxonomy" id="448386"/>
    <lineage>
        <taxon>Eukaryota</taxon>
        <taxon>Rhodophyta</taxon>
        <taxon>Florideophyceae</taxon>
        <taxon>Rhodymeniophycidae</taxon>
        <taxon>Gracilariales</taxon>
        <taxon>Gracilariaceae</taxon>
        <taxon>Gracilariopsis</taxon>
    </lineage>
</organism>
<evidence type="ECO:0000313" key="4">
    <source>
        <dbReference type="Proteomes" id="UP000247409"/>
    </source>
</evidence>
<evidence type="ECO:0000259" key="2">
    <source>
        <dbReference type="Pfam" id="PF07699"/>
    </source>
</evidence>
<feature type="domain" description="Tyrosine-protein kinase ephrin type A/B receptor-like" evidence="2">
    <location>
        <begin position="511"/>
        <end position="553"/>
    </location>
</feature>
<comment type="caution">
    <text evidence="3">The sequence shown here is derived from an EMBL/GenBank/DDBJ whole genome shotgun (WGS) entry which is preliminary data.</text>
</comment>
<dbReference type="Pfam" id="PF07699">
    <property type="entry name" value="Ephrin_rec_like"/>
    <property type="match status" value="2"/>
</dbReference>
<keyword evidence="4" id="KW-1185">Reference proteome</keyword>